<dbReference type="AlphaFoldDB" id="A0A4P7GIW7"/>
<feature type="region of interest" description="Disordered" evidence="1">
    <location>
        <begin position="337"/>
        <end position="391"/>
    </location>
</feature>
<keyword evidence="3" id="KW-1185">Reference proteome</keyword>
<gene>
    <name evidence="2" type="ORF">EXE57_06355</name>
</gene>
<organism evidence="2 3">
    <name type="scientific">Nocardioides euryhalodurans</name>
    <dbReference type="NCBI Taxonomy" id="2518370"/>
    <lineage>
        <taxon>Bacteria</taxon>
        <taxon>Bacillati</taxon>
        <taxon>Actinomycetota</taxon>
        <taxon>Actinomycetes</taxon>
        <taxon>Propionibacteriales</taxon>
        <taxon>Nocardioidaceae</taxon>
        <taxon>Nocardioides</taxon>
    </lineage>
</organism>
<sequence>MTPRPLFLHIGTRKSGTTSLQGALKTSRPALLAEGVNHPFNSRPQHMKKVLAPMLALGVGDGEEGRQGIRELVRTLRDAPGDRLLLTLEDLAEMPEEPVAHLLAALSEDFEVHVVITARDWSKQIPSEWQQLVKSRLTLPYGDFATAVREERPEVALFRQRQHLPGIARRWSQGLPPEHVHVIAVPSPKREPMGLYELFAGLVGYDPAALEVSRGSWNTSLGYEQAEMLRQVNVALGDRLSDVRGEYRPVVRRLLINGALRKQEPGRSLGLPAGDVAWVTEESQRMLDELRAAGHEILGDPQDLLPAEGGRTMDLEVDPDEVARVAVQALADVVVRSSRADEPAAQKPQPKARPRSGAKTAAPRPAPAGPARRAVRRARRLAGRVKRRLAR</sequence>
<name>A0A4P7GIW7_9ACTN</name>
<accession>A0A4P7GIW7</accession>
<protein>
    <recommendedName>
        <fullName evidence="4">Sulfotransferase family protein</fullName>
    </recommendedName>
</protein>
<reference evidence="2 3" key="1">
    <citation type="submission" date="2019-03" db="EMBL/GenBank/DDBJ databases">
        <title>Three New Species of Nocardioides, Nocardioides euryhalodurans sp. nov., Nocardioides seonyuensis sp. nov. and Nocardioides eburneoflavus sp. nov., Iolated from Soil.</title>
        <authorList>
            <person name="Roh S.G."/>
            <person name="Lee C."/>
            <person name="Kim M.-K."/>
            <person name="Kim S.B."/>
        </authorList>
    </citation>
    <scope>NUCLEOTIDE SEQUENCE [LARGE SCALE GENOMIC DNA]</scope>
    <source>
        <strain evidence="2 3">MMS17-SY117</strain>
    </source>
</reference>
<dbReference type="EMBL" id="CP038267">
    <property type="protein sequence ID" value="QBR91940.1"/>
    <property type="molecule type" value="Genomic_DNA"/>
</dbReference>
<evidence type="ECO:0000313" key="3">
    <source>
        <dbReference type="Proteomes" id="UP000294894"/>
    </source>
</evidence>
<dbReference type="KEGG" id="noy:EXE57_06355"/>
<evidence type="ECO:0000313" key="2">
    <source>
        <dbReference type="EMBL" id="QBR91940.1"/>
    </source>
</evidence>
<dbReference type="InterPro" id="IPR027417">
    <property type="entry name" value="P-loop_NTPase"/>
</dbReference>
<proteinExistence type="predicted"/>
<feature type="compositionally biased region" description="Basic residues" evidence="1">
    <location>
        <begin position="373"/>
        <end position="391"/>
    </location>
</feature>
<evidence type="ECO:0000256" key="1">
    <source>
        <dbReference type="SAM" id="MobiDB-lite"/>
    </source>
</evidence>
<dbReference type="Proteomes" id="UP000294894">
    <property type="component" value="Chromosome"/>
</dbReference>
<dbReference type="RefSeq" id="WP_135075220.1">
    <property type="nucleotide sequence ID" value="NZ_CP038267.1"/>
</dbReference>
<dbReference type="OrthoDB" id="5144031at2"/>
<evidence type="ECO:0008006" key="4">
    <source>
        <dbReference type="Google" id="ProtNLM"/>
    </source>
</evidence>
<dbReference type="SUPFAM" id="SSF52540">
    <property type="entry name" value="P-loop containing nucleoside triphosphate hydrolases"/>
    <property type="match status" value="1"/>
</dbReference>
<dbReference type="Gene3D" id="3.40.50.300">
    <property type="entry name" value="P-loop containing nucleotide triphosphate hydrolases"/>
    <property type="match status" value="1"/>
</dbReference>